<dbReference type="EMBL" id="CADEPM010000001">
    <property type="protein sequence ID" value="CAB3398003.1"/>
    <property type="molecule type" value="Genomic_DNA"/>
</dbReference>
<dbReference type="Gene3D" id="3.10.100.10">
    <property type="entry name" value="Mannose-Binding Protein A, subunit A"/>
    <property type="match status" value="1"/>
</dbReference>
<feature type="domain" description="C-type lectin" evidence="1">
    <location>
        <begin position="19"/>
        <end position="159"/>
    </location>
</feature>
<dbReference type="OrthoDB" id="5807131at2759"/>
<dbReference type="PROSITE" id="PS50041">
    <property type="entry name" value="C_TYPE_LECTIN_2"/>
    <property type="match status" value="1"/>
</dbReference>
<dbReference type="InterPro" id="IPR001304">
    <property type="entry name" value="C-type_lectin-like"/>
</dbReference>
<dbReference type="SUPFAM" id="SSF56436">
    <property type="entry name" value="C-type lectin-like"/>
    <property type="match status" value="1"/>
</dbReference>
<dbReference type="Proteomes" id="UP000494206">
    <property type="component" value="Unassembled WGS sequence"/>
</dbReference>
<evidence type="ECO:0000313" key="3">
    <source>
        <dbReference type="Proteomes" id="UP000494206"/>
    </source>
</evidence>
<keyword evidence="3" id="KW-1185">Reference proteome</keyword>
<protein>
    <recommendedName>
        <fullName evidence="1">C-type lectin domain-containing protein</fullName>
    </recommendedName>
</protein>
<dbReference type="PANTHER" id="PTHR23124">
    <property type="entry name" value="C-TYPE LECTIN DOMAIN-CONTAINING PROTEIN-RELATED-RELATED"/>
    <property type="match status" value="1"/>
</dbReference>
<comment type="caution">
    <text evidence="2">The sequence shown here is derived from an EMBL/GenBank/DDBJ whole genome shotgun (WGS) entry which is preliminary data.</text>
</comment>
<evidence type="ECO:0000313" key="2">
    <source>
        <dbReference type="EMBL" id="CAB3398003.1"/>
    </source>
</evidence>
<gene>
    <name evidence="2" type="ORF">CBOVIS_LOCUS1334</name>
</gene>
<accession>A0A8S1EBV5</accession>
<sequence length="183" mass="20602">MYSEDRLCESGWTRFVRTIGPVCIKVFTVDKPIIFDQAKSFCELEGALLGGIENEQEHTFVRDEAAVQNAVISNYRNGVWLAGVRLDSCRGSDWASKPGCREQSFKWTDPYVTGINGFYFYPERPDGVMISGVQQNCLVMYTTINEIAYHGLMDDHFCDAYCPDVDVQCGINMISYICVKTAG</sequence>
<proteinExistence type="predicted"/>
<evidence type="ECO:0000259" key="1">
    <source>
        <dbReference type="PROSITE" id="PS50041"/>
    </source>
</evidence>
<dbReference type="SMART" id="SM00034">
    <property type="entry name" value="CLECT"/>
    <property type="match status" value="1"/>
</dbReference>
<reference evidence="2 3" key="1">
    <citation type="submission" date="2020-04" db="EMBL/GenBank/DDBJ databases">
        <authorList>
            <person name="Laetsch R D."/>
            <person name="Stevens L."/>
            <person name="Kumar S."/>
            <person name="Blaxter L. M."/>
        </authorList>
    </citation>
    <scope>NUCLEOTIDE SEQUENCE [LARGE SCALE GENOMIC DNA]</scope>
</reference>
<name>A0A8S1EBV5_9PELO</name>
<dbReference type="CDD" id="cd00037">
    <property type="entry name" value="CLECT"/>
    <property type="match status" value="1"/>
</dbReference>
<dbReference type="InterPro" id="IPR016187">
    <property type="entry name" value="CTDL_fold"/>
</dbReference>
<organism evidence="2 3">
    <name type="scientific">Caenorhabditis bovis</name>
    <dbReference type="NCBI Taxonomy" id="2654633"/>
    <lineage>
        <taxon>Eukaryota</taxon>
        <taxon>Metazoa</taxon>
        <taxon>Ecdysozoa</taxon>
        <taxon>Nematoda</taxon>
        <taxon>Chromadorea</taxon>
        <taxon>Rhabditida</taxon>
        <taxon>Rhabditina</taxon>
        <taxon>Rhabditomorpha</taxon>
        <taxon>Rhabditoidea</taxon>
        <taxon>Rhabditidae</taxon>
        <taxon>Peloderinae</taxon>
        <taxon>Caenorhabditis</taxon>
    </lineage>
</organism>
<dbReference type="InterPro" id="IPR016186">
    <property type="entry name" value="C-type_lectin-like/link_sf"/>
</dbReference>
<dbReference type="AlphaFoldDB" id="A0A8S1EBV5"/>